<accession>A0AA88KX53</accession>
<feature type="region of interest" description="Disordered" evidence="1">
    <location>
        <begin position="1"/>
        <end position="25"/>
    </location>
</feature>
<organism evidence="3 4">
    <name type="scientific">Artemia franciscana</name>
    <name type="common">Brine shrimp</name>
    <name type="synonym">Artemia sanfranciscana</name>
    <dbReference type="NCBI Taxonomy" id="6661"/>
    <lineage>
        <taxon>Eukaryota</taxon>
        <taxon>Metazoa</taxon>
        <taxon>Ecdysozoa</taxon>
        <taxon>Arthropoda</taxon>
        <taxon>Crustacea</taxon>
        <taxon>Branchiopoda</taxon>
        <taxon>Anostraca</taxon>
        <taxon>Artemiidae</taxon>
        <taxon>Artemia</taxon>
    </lineage>
</organism>
<dbReference type="GO" id="GO:0005525">
    <property type="term" value="F:GTP binding"/>
    <property type="evidence" value="ECO:0007669"/>
    <property type="project" value="InterPro"/>
</dbReference>
<protein>
    <recommendedName>
        <fullName evidence="2">VLIG-type G domain-containing protein</fullName>
    </recommendedName>
</protein>
<dbReference type="InterPro" id="IPR027417">
    <property type="entry name" value="P-loop_NTPase"/>
</dbReference>
<feature type="domain" description="VLIG-type G" evidence="2">
    <location>
        <begin position="555"/>
        <end position="803"/>
    </location>
</feature>
<dbReference type="Pfam" id="PF25683">
    <property type="entry name" value="URGCP_GTPase"/>
    <property type="match status" value="1"/>
</dbReference>
<proteinExistence type="predicted"/>
<dbReference type="SUPFAM" id="SSF52540">
    <property type="entry name" value="P-loop containing nucleoside triphosphate hydrolases"/>
    <property type="match status" value="1"/>
</dbReference>
<evidence type="ECO:0000313" key="4">
    <source>
        <dbReference type="Proteomes" id="UP001187531"/>
    </source>
</evidence>
<evidence type="ECO:0000256" key="1">
    <source>
        <dbReference type="SAM" id="MobiDB-lite"/>
    </source>
</evidence>
<keyword evidence="4" id="KW-1185">Reference proteome</keyword>
<sequence>MDGEDFKDTSGITSTDPTNENSVHQSERFLHMGKCDGENRGIDLQQTFKEENLVSLFTFDCPPATASVPYRLLHRLDLDFSYPCDAEEEDFFSVMKETNKSKKINVCQLLSGYSIRGNINILRLLLESRYVIPICNLEIVELLRITQRIEDDVFLGEDLKLPRIAFISQVKNFDSHTGKIMEGLFNLRTSFNPSDASNIEIGQGLVCLGNKKKEACIVIHIWGNFEQYWNSLTDFVDYLIVEDEYKSESDLADYVHIGNEISSLFSKLSPFIRKYSGETSLPKFITVWIPNLSNMKNISIVRPFCLIEGSLGYFVEIQRRQLLSIFRETTYHETPLHSLFSSNGYLRMEMDILREMYLRVSQMNGLEEYRTKILLLQKSYAKEGAFLEQLNEVKSIGENNERNEIQQKIIEEHEFRFSRRSKTDPLIMYFLEGLCRNDIDEMVLHLKVLDDTIANNIKISKIVAQLAEEVELSRKELTVAKENRNNAVLSLRHLWREISLFYSSGNSGEFEDLPQRAAFYLIAGETLELYDGDANMLNVEWIAAIFKNLEYLLPQKRIFVLSVLGEQSSGKSTLPNTMFGIRLPASVGQCTRGLTITLVKTIERQEYDYVLIFDSEGLQSPDHKGFCGSIKRDNKITTLSILPSDATILVIKGENDNAMKDILPIVALGYKGSKLAEEREGILSCKFFAAYNQVKADGENKKKLQNIFSQLSTTLVESFAKTNSLSDLDVHTSIKFPQLLTNEQDIWVFGCNSKGDSPLDVPNTDFSQQMVEFREYIHNQVVKQLGWNAREFGNLERYLSLVWDCLSNSDFDLSFETVIERHAYTELENKYQNVRKKYYEEYEEQFNLLKDKYKENYSLQEGRSMKFTEIHANVEELEVKMKPQSEKFEEYVNLMFEEKHNQKWKTEFLRKVQDTIFSTTIQWCHKLEVFLQNQFTFGAKVKQYEREMRDEIAQEFRTGNMKEKTEEQLIEMFNRIFDNIVKRAKEENPPMDVQNAVLKAYRTNSTIASLGIDLLCDNEKTSLLGKLWKGSKNKAKNLIDSVVEWAANGRKFYCDAVVHNTINDIETFIRRQNKKMKKWERKRIHRAAYDLLTNIFVDIQLKWEQENSVYVRFKSMKMAMQRYCLNAKICASKYIADELKNEMNALGWTGLEQMSIEFEARHINGVINKFTAVIFSVDKEKVINSILLQLQDNRLFATAFCTSCVEQCHLCLSFCILEISHDGCHDCFHQPRGLRGAKYRETRKLSQNACNTMPPRYQFILENDEKWMYADYSKKFDTWLQPDRTQLVSEYRQ</sequence>
<dbReference type="EMBL" id="JAVRJZ010000020">
    <property type="protein sequence ID" value="KAK2705449.1"/>
    <property type="molecule type" value="Genomic_DNA"/>
</dbReference>
<gene>
    <name evidence="3" type="ORF">QYM36_015737</name>
</gene>
<dbReference type="PANTHER" id="PTHR22796">
    <property type="entry name" value="URG4-RELATED"/>
    <property type="match status" value="1"/>
</dbReference>
<evidence type="ECO:0000313" key="3">
    <source>
        <dbReference type="EMBL" id="KAK2705449.1"/>
    </source>
</evidence>
<reference evidence="3" key="1">
    <citation type="submission" date="2023-07" db="EMBL/GenBank/DDBJ databases">
        <title>Chromosome-level genome assembly of Artemia franciscana.</title>
        <authorList>
            <person name="Jo E."/>
        </authorList>
    </citation>
    <scope>NUCLEOTIDE SEQUENCE</scope>
    <source>
        <tissue evidence="3">Whole body</tissue>
    </source>
</reference>
<name>A0AA88KX53_ARTSF</name>
<dbReference type="Proteomes" id="UP001187531">
    <property type="component" value="Unassembled WGS sequence"/>
</dbReference>
<dbReference type="PANTHER" id="PTHR22796:SF1">
    <property type="entry name" value="VWFA DOMAIN-CONTAINING PROTEIN"/>
    <property type="match status" value="1"/>
</dbReference>
<dbReference type="InterPro" id="IPR030383">
    <property type="entry name" value="G_VLIG_dom"/>
</dbReference>
<dbReference type="Gene3D" id="3.40.50.300">
    <property type="entry name" value="P-loop containing nucleotide triphosphate hydrolases"/>
    <property type="match status" value="1"/>
</dbReference>
<comment type="caution">
    <text evidence="3">The sequence shown here is derived from an EMBL/GenBank/DDBJ whole genome shotgun (WGS) entry which is preliminary data.</text>
</comment>
<evidence type="ECO:0000259" key="2">
    <source>
        <dbReference type="PROSITE" id="PS51717"/>
    </source>
</evidence>
<dbReference type="PROSITE" id="PS51717">
    <property type="entry name" value="G_VLIG"/>
    <property type="match status" value="1"/>
</dbReference>
<feature type="compositionally biased region" description="Polar residues" evidence="1">
    <location>
        <begin position="10"/>
        <end position="24"/>
    </location>
</feature>